<sequence length="1199" mass="132546">MSRRCDALLHRAPLSAPRIALQSALSQPLAVPSVRLTHIKLAGFKSFVDPSTIHVAGQLVAVCGPNGCGKSNVIDAVRWVLGESSAKQLRGESMQDVIFNGSGSRKPVGRASVELVFDNSAGLAAGQWSQYAEISIKRVLTRQGESSYYINQLPVRRRDITDLFLGTGVGKGGYAIIEQGMISRIIEARPEELRHFLEEAAGVSKYKERRRETETRLADTRDNLDRVDDIRQELTGQITKLESQAEIAAQYNNLKDTITEKQNLLALQRKLDAARDVENTRRDIEAAQNGLEARLADLRAVEAALEVLRETHFSASDAVHAAQGELYDANAAVARLEQQLLHLRQNRDRISNDLDAAKAELARIDQNGRQGEAEREDWLQRQEDAGMAAEEATLALEDETQRLPELEQSLKEMGERFQQTRDQLAQARNTLQLTQQQTQHHVRTCEALKARRDRLQQDLSRLTQEGDGEQLHNLRLLLEESALNLETAQLALDEDESALEAARQTLDDAAVERDTRTRQRSELQARINALESLPKPADDKALAVWLAEQGLQSAPQLYESLRIAGGWEKAVEAVLGQRMQARAVSALPGSTPPAAFALIQPVSAAPSTANIALPRLLDHVQTADAALSPVLADLLGAVWCLEDVTQWSAVRGQLPMAGLVVTRDGHCGDRQSLRFHAAQGVVANLVAQRQALEEALHAFELGEPAWQAAVASHDTAQRALSDIEQRLRQQRATLVRLQAEAADLTRQSARLEEADAQRVRQSAQWQEELETIQLQLEEEIYAAQETETAHQDAQAALEPLQEELDAQKLARAEAESACELQRSRLRQAERMAQETRFAVQAAQTRLADMSRRDEDLQHRRELVAERLESLTLELEEIHEGDFDVGFQDAINLRGEKERALAAARDALNGFAQQMRDNEAEKQRIEAGMEPAREAVNTARLKEQEARLALERFAEELQEAGADEAALREKLGAGVKISTLAAEIGRLSQALSNLGSVNLAALEELNTARERQQYLDAQAGDLAAAVETLENAIRRIDRETRALLQETYDTVNGNLQELFPLLFGGGHAELMLTGDEILDAGLTILAQPPGKKNSTIHLLSGGEKALTALSLVFSLFRLNPAPFCLLDEVDAPLDDANTLRFCELVKKMAERTQFLYISHNRLTMEMAAQLVGVTMQEQGVSRVVAVDIETALSMREAATV</sequence>
<dbReference type="InterPro" id="IPR024704">
    <property type="entry name" value="SMC"/>
</dbReference>
<dbReference type="Gene3D" id="3.40.50.300">
    <property type="entry name" value="P-loop containing nucleotide triphosphate hydrolases"/>
    <property type="match status" value="2"/>
</dbReference>
<dbReference type="Proteomes" id="UP000621859">
    <property type="component" value="Unassembled WGS sequence"/>
</dbReference>
<feature type="binding site" evidence="6">
    <location>
        <begin position="65"/>
        <end position="72"/>
    </location>
    <ligand>
        <name>ATP</name>
        <dbReference type="ChEBI" id="CHEBI:30616"/>
    </ligand>
</feature>
<dbReference type="SUPFAM" id="SSF52540">
    <property type="entry name" value="P-loop containing nucleoside triphosphate hydrolases"/>
    <property type="match status" value="1"/>
</dbReference>
<dbReference type="InterPro" id="IPR027417">
    <property type="entry name" value="P-loop_NTPase"/>
</dbReference>
<proteinExistence type="inferred from homology"/>
<dbReference type="InterPro" id="IPR011890">
    <property type="entry name" value="SMC_prok"/>
</dbReference>
<comment type="subcellular location">
    <subcellularLocation>
        <location evidence="6">Cytoplasm</location>
    </subcellularLocation>
</comment>
<keyword evidence="1 6" id="KW-0963">Cytoplasm</keyword>
<dbReference type="PANTHER" id="PTHR43977">
    <property type="entry name" value="STRUCTURAL MAINTENANCE OF CHROMOSOMES PROTEIN 3"/>
    <property type="match status" value="1"/>
</dbReference>
<evidence type="ECO:0000256" key="1">
    <source>
        <dbReference type="ARBA" id="ARBA00022490"/>
    </source>
</evidence>
<comment type="domain">
    <text evidence="6">Contains large globular domains required for ATP hydrolysis at each terminus and a third globular domain forming a flexible hinge near the middle of the molecule. These domains are separated by coiled-coil structures.</text>
</comment>
<keyword evidence="4 6" id="KW-0175">Coiled coil</keyword>
<evidence type="ECO:0000313" key="10">
    <source>
        <dbReference type="Proteomes" id="UP000621859"/>
    </source>
</evidence>
<dbReference type="Pfam" id="PF02463">
    <property type="entry name" value="SMC_N"/>
    <property type="match status" value="1"/>
</dbReference>
<evidence type="ECO:0000313" key="9">
    <source>
        <dbReference type="EMBL" id="GGP24612.1"/>
    </source>
</evidence>
<evidence type="ECO:0000256" key="4">
    <source>
        <dbReference type="ARBA" id="ARBA00023054"/>
    </source>
</evidence>
<feature type="coiled-coil region" evidence="6">
    <location>
        <begin position="1018"/>
        <end position="1045"/>
    </location>
</feature>
<organism evidence="9 10">
    <name type="scientific">Silvimonas amylolytica</name>
    <dbReference type="NCBI Taxonomy" id="449663"/>
    <lineage>
        <taxon>Bacteria</taxon>
        <taxon>Pseudomonadati</taxon>
        <taxon>Pseudomonadota</taxon>
        <taxon>Betaproteobacteria</taxon>
        <taxon>Neisseriales</taxon>
        <taxon>Chitinibacteraceae</taxon>
        <taxon>Silvimonas</taxon>
    </lineage>
</organism>
<comment type="subunit">
    <text evidence="6">Homodimer.</text>
</comment>
<keyword evidence="3 6" id="KW-0067">ATP-binding</keyword>
<dbReference type="HAMAP" id="MF_01894">
    <property type="entry name" value="Smc_prok"/>
    <property type="match status" value="1"/>
</dbReference>
<feature type="domain" description="SMC hinge" evidence="8">
    <location>
        <begin position="555"/>
        <end position="644"/>
    </location>
</feature>
<feature type="coiled-coil region" evidence="6">
    <location>
        <begin position="203"/>
        <end position="244"/>
    </location>
</feature>
<evidence type="ECO:0000256" key="6">
    <source>
        <dbReference type="HAMAP-Rule" id="MF_01894"/>
    </source>
</evidence>
<dbReference type="NCBIfam" id="TIGR02168">
    <property type="entry name" value="SMC_prok_B"/>
    <property type="match status" value="1"/>
</dbReference>
<reference evidence="10" key="1">
    <citation type="journal article" date="2019" name="Int. J. Syst. Evol. Microbiol.">
        <title>The Global Catalogue of Microorganisms (GCM) 10K type strain sequencing project: providing services to taxonomists for standard genome sequencing and annotation.</title>
        <authorList>
            <consortium name="The Broad Institute Genomics Platform"/>
            <consortium name="The Broad Institute Genome Sequencing Center for Infectious Disease"/>
            <person name="Wu L."/>
            <person name="Ma J."/>
        </authorList>
    </citation>
    <scope>NUCLEOTIDE SEQUENCE [LARGE SCALE GENOMIC DNA]</scope>
    <source>
        <strain evidence="10">CGMCC 1.8860</strain>
    </source>
</reference>
<name>A0ABQ2PG96_9NEIS</name>
<evidence type="ECO:0000256" key="3">
    <source>
        <dbReference type="ARBA" id="ARBA00022840"/>
    </source>
</evidence>
<comment type="similarity">
    <text evidence="6">Belongs to the SMC family.</text>
</comment>
<evidence type="ECO:0000259" key="7">
    <source>
        <dbReference type="Pfam" id="PF02463"/>
    </source>
</evidence>
<gene>
    <name evidence="6 9" type="primary">smc</name>
    <name evidence="9" type="ORF">GCM10010971_04310</name>
</gene>
<keyword evidence="10" id="KW-1185">Reference proteome</keyword>
<keyword evidence="5 6" id="KW-0238">DNA-binding</keyword>
<accession>A0ABQ2PG96</accession>
<dbReference type="InterPro" id="IPR010935">
    <property type="entry name" value="SMC_hinge"/>
</dbReference>
<comment type="function">
    <text evidence="6">Required for chromosome condensation and partitioning.</text>
</comment>
<feature type="coiled-coil region" evidence="6">
    <location>
        <begin position="783"/>
        <end position="859"/>
    </location>
</feature>
<evidence type="ECO:0000256" key="2">
    <source>
        <dbReference type="ARBA" id="ARBA00022741"/>
    </source>
</evidence>
<evidence type="ECO:0000256" key="5">
    <source>
        <dbReference type="ARBA" id="ARBA00023125"/>
    </source>
</evidence>
<feature type="coiled-coil region" evidence="6">
    <location>
        <begin position="713"/>
        <end position="757"/>
    </location>
</feature>
<dbReference type="PIRSF" id="PIRSF005719">
    <property type="entry name" value="SMC"/>
    <property type="match status" value="1"/>
</dbReference>
<protein>
    <recommendedName>
        <fullName evidence="6">Chromosome partition protein Smc</fullName>
    </recommendedName>
</protein>
<comment type="caution">
    <text evidence="9">The sequence shown here is derived from an EMBL/GenBank/DDBJ whole genome shotgun (WGS) entry which is preliminary data.</text>
</comment>
<dbReference type="EMBL" id="BMLY01000001">
    <property type="protein sequence ID" value="GGP24612.1"/>
    <property type="molecule type" value="Genomic_DNA"/>
</dbReference>
<evidence type="ECO:0000259" key="8">
    <source>
        <dbReference type="Pfam" id="PF06470"/>
    </source>
</evidence>
<dbReference type="Pfam" id="PF06470">
    <property type="entry name" value="SMC_hinge"/>
    <property type="match status" value="1"/>
</dbReference>
<dbReference type="InterPro" id="IPR003395">
    <property type="entry name" value="RecF/RecN/SMC_N"/>
</dbReference>
<keyword evidence="2 6" id="KW-0547">Nucleotide-binding</keyword>
<feature type="coiled-coil region" evidence="6">
    <location>
        <begin position="319"/>
        <end position="512"/>
    </location>
</feature>
<dbReference type="CDD" id="cd03278">
    <property type="entry name" value="ABC_SMC_barmotin"/>
    <property type="match status" value="2"/>
</dbReference>
<feature type="domain" description="RecF/RecN/SMC N-terminal" evidence="7">
    <location>
        <begin position="36"/>
        <end position="1180"/>
    </location>
</feature>